<accession>A0A356W1L4</accession>
<evidence type="ECO:0000313" key="1">
    <source>
        <dbReference type="EMBL" id="HBQ47494.1"/>
    </source>
</evidence>
<comment type="caution">
    <text evidence="1">The sequence shown here is derived from an EMBL/GenBank/DDBJ whole genome shotgun (WGS) entry which is preliminary data.</text>
</comment>
<dbReference type="InterPro" id="IPR021335">
    <property type="entry name" value="DUF2948"/>
</dbReference>
<dbReference type="Proteomes" id="UP000263957">
    <property type="component" value="Unassembled WGS sequence"/>
</dbReference>
<dbReference type="AlphaFoldDB" id="A0A356W1L4"/>
<reference evidence="1 2" key="1">
    <citation type="journal article" date="2018" name="Nat. Biotechnol.">
        <title>A standardized bacterial taxonomy based on genome phylogeny substantially revises the tree of life.</title>
        <authorList>
            <person name="Parks D.H."/>
            <person name="Chuvochina M."/>
            <person name="Waite D.W."/>
            <person name="Rinke C."/>
            <person name="Skarshewski A."/>
            <person name="Chaumeil P.A."/>
            <person name="Hugenholtz P."/>
        </authorList>
    </citation>
    <scope>NUCLEOTIDE SEQUENCE [LARGE SCALE GENOMIC DNA]</scope>
    <source>
        <strain evidence="1">UBA10378</strain>
    </source>
</reference>
<evidence type="ECO:0000313" key="2">
    <source>
        <dbReference type="Proteomes" id="UP000263957"/>
    </source>
</evidence>
<protein>
    <submittedName>
        <fullName evidence="1">DUF2948 domain-containing protein</fullName>
    </submittedName>
</protein>
<dbReference type="Pfam" id="PF11164">
    <property type="entry name" value="DUF2948"/>
    <property type="match status" value="1"/>
</dbReference>
<proteinExistence type="predicted"/>
<organism evidence="1 2">
    <name type="scientific">Hyphomonas atlantica</name>
    <dbReference type="NCBI Taxonomy" id="1280948"/>
    <lineage>
        <taxon>Bacteria</taxon>
        <taxon>Pseudomonadati</taxon>
        <taxon>Pseudomonadota</taxon>
        <taxon>Alphaproteobacteria</taxon>
        <taxon>Hyphomonadales</taxon>
        <taxon>Hyphomonadaceae</taxon>
        <taxon>Hyphomonas</taxon>
    </lineage>
</organism>
<name>A0A356W1L4_9PROT</name>
<gene>
    <name evidence="1" type="ORF">DD728_01185</name>
</gene>
<dbReference type="EMBL" id="DOGS01000029">
    <property type="protein sequence ID" value="HBQ47494.1"/>
    <property type="molecule type" value="Genomic_DNA"/>
</dbReference>
<feature type="non-terminal residue" evidence="1">
    <location>
        <position position="1"/>
    </location>
</feature>
<sequence>EDLEVISAAIQDSVVKAGNLKYESRRNRFTLEINRFRWEAGAKRGDGERVRSLLAFDGVMGVKTRAVNKVDPEMILSLLQVSFTPADEPPGGKVTLLFAGDGEIELDVEVLDATLLDSDYVWPTRHLPNHERRRR</sequence>